<dbReference type="PANTHER" id="PTHR21666">
    <property type="entry name" value="PEPTIDASE-RELATED"/>
    <property type="match status" value="1"/>
</dbReference>
<organism evidence="4 5">
    <name type="scientific">Altererythrobacter lutimaris</name>
    <dbReference type="NCBI Taxonomy" id="2743979"/>
    <lineage>
        <taxon>Bacteria</taxon>
        <taxon>Pseudomonadati</taxon>
        <taxon>Pseudomonadota</taxon>
        <taxon>Alphaproteobacteria</taxon>
        <taxon>Sphingomonadales</taxon>
        <taxon>Erythrobacteraceae</taxon>
        <taxon>Altererythrobacter</taxon>
    </lineage>
</organism>
<feature type="chain" id="PRO_5032603751" evidence="2">
    <location>
        <begin position="20"/>
        <end position="313"/>
    </location>
</feature>
<accession>A0A850HC51</accession>
<dbReference type="InterPro" id="IPR011055">
    <property type="entry name" value="Dup_hybrid_motif"/>
</dbReference>
<dbReference type="CDD" id="cd12797">
    <property type="entry name" value="M23_peptidase"/>
    <property type="match status" value="1"/>
</dbReference>
<dbReference type="GO" id="GO:0004222">
    <property type="term" value="F:metalloendopeptidase activity"/>
    <property type="evidence" value="ECO:0007669"/>
    <property type="project" value="TreeGrafter"/>
</dbReference>
<reference evidence="4 5" key="1">
    <citation type="submission" date="2020-06" db="EMBL/GenBank/DDBJ databases">
        <title>Altererythrobacter lutimaris sp. nov., a marine bacterium isolated from a tidal flat.</title>
        <authorList>
            <person name="Kim D."/>
            <person name="Yoo Y."/>
            <person name="Kim J.-J."/>
        </authorList>
    </citation>
    <scope>NUCLEOTIDE SEQUENCE [LARGE SCALE GENOMIC DNA]</scope>
    <source>
        <strain evidence="4 5">JGD-16</strain>
    </source>
</reference>
<dbReference type="Proteomes" id="UP000546031">
    <property type="component" value="Unassembled WGS sequence"/>
</dbReference>
<proteinExistence type="predicted"/>
<evidence type="ECO:0000256" key="2">
    <source>
        <dbReference type="SAM" id="SignalP"/>
    </source>
</evidence>
<dbReference type="Pfam" id="PF01551">
    <property type="entry name" value="Peptidase_M23"/>
    <property type="match status" value="1"/>
</dbReference>
<feature type="region of interest" description="Disordered" evidence="1">
    <location>
        <begin position="25"/>
        <end position="62"/>
    </location>
</feature>
<keyword evidence="5" id="KW-1185">Reference proteome</keyword>
<dbReference type="SUPFAM" id="SSF51261">
    <property type="entry name" value="Duplicated hybrid motif"/>
    <property type="match status" value="1"/>
</dbReference>
<dbReference type="PANTHER" id="PTHR21666:SF285">
    <property type="entry name" value="M23 FAMILY METALLOPEPTIDASE"/>
    <property type="match status" value="1"/>
</dbReference>
<dbReference type="RefSeq" id="WP_176273570.1">
    <property type="nucleotide sequence ID" value="NZ_JABWTA010000001.1"/>
</dbReference>
<dbReference type="Gene3D" id="2.70.70.10">
    <property type="entry name" value="Glucose Permease (Domain IIA)"/>
    <property type="match status" value="1"/>
</dbReference>
<protein>
    <submittedName>
        <fullName evidence="4">M23 family metallopeptidase</fullName>
    </submittedName>
</protein>
<evidence type="ECO:0000313" key="5">
    <source>
        <dbReference type="Proteomes" id="UP000546031"/>
    </source>
</evidence>
<keyword evidence="2" id="KW-0732">Signal</keyword>
<dbReference type="AlphaFoldDB" id="A0A850HC51"/>
<comment type="caution">
    <text evidence="4">The sequence shown here is derived from an EMBL/GenBank/DDBJ whole genome shotgun (WGS) entry which is preliminary data.</text>
</comment>
<dbReference type="EMBL" id="JABWTA010000001">
    <property type="protein sequence ID" value="NVE95339.1"/>
    <property type="molecule type" value="Genomic_DNA"/>
</dbReference>
<sequence length="313" mass="33181">MIRRLGRTGLGLITTLAIAGCVAQSDARTSPAEETPSDGTLAEGLAEEPATPSAPAQEDRDVPASFTFEGELTQGGWIKGVAPAGAVSAQLGGTNLKIGRYGDFFAAFDRDAGDEAVLKATMADGSVVEQRLAISPRAWKIERVNVAKGTGRSSEEWWKKREPEWLAIKAAREKETGAKGWQQDFVWPVKGRISGLFGSQRIYRGEPGSYHSGLDIAPGAGTPFVAPADGVVVLAATGFSLEGNLLIIDHGMGLNSAFLHAQSLNVKEGDVVKQGQLIGRVGSTGRSSGPHLHWGIKWNDARLDPLLFLPDAD</sequence>
<feature type="signal peptide" evidence="2">
    <location>
        <begin position="1"/>
        <end position="19"/>
    </location>
</feature>
<dbReference type="InterPro" id="IPR050570">
    <property type="entry name" value="Cell_wall_metabolism_enzyme"/>
</dbReference>
<feature type="domain" description="M23ase beta-sheet core" evidence="3">
    <location>
        <begin position="210"/>
        <end position="305"/>
    </location>
</feature>
<name>A0A850HC51_9SPHN</name>
<dbReference type="FunFam" id="2.70.70.10:FF:000019">
    <property type="entry name" value="M23 family peptidase"/>
    <property type="match status" value="1"/>
</dbReference>
<gene>
    <name evidence="4" type="ORF">HUO12_10555</name>
</gene>
<dbReference type="InterPro" id="IPR016047">
    <property type="entry name" value="M23ase_b-sheet_dom"/>
</dbReference>
<evidence type="ECO:0000313" key="4">
    <source>
        <dbReference type="EMBL" id="NVE95339.1"/>
    </source>
</evidence>
<evidence type="ECO:0000259" key="3">
    <source>
        <dbReference type="Pfam" id="PF01551"/>
    </source>
</evidence>
<dbReference type="PROSITE" id="PS51257">
    <property type="entry name" value="PROKAR_LIPOPROTEIN"/>
    <property type="match status" value="1"/>
</dbReference>
<evidence type="ECO:0000256" key="1">
    <source>
        <dbReference type="SAM" id="MobiDB-lite"/>
    </source>
</evidence>